<sequence>MLRKVIVIGAIDEAGTSLLEGRPDIEYEVVVDVSEENLCRVVHDAHGL</sequence>
<feature type="non-terminal residue" evidence="1">
    <location>
        <position position="48"/>
    </location>
</feature>
<dbReference type="EMBL" id="UINC01034310">
    <property type="protein sequence ID" value="SVB24951.1"/>
    <property type="molecule type" value="Genomic_DNA"/>
</dbReference>
<proteinExistence type="predicted"/>
<evidence type="ECO:0000313" key="1">
    <source>
        <dbReference type="EMBL" id="SVB24951.1"/>
    </source>
</evidence>
<dbReference type="AlphaFoldDB" id="A0A382CH24"/>
<accession>A0A382CH24</accession>
<organism evidence="1">
    <name type="scientific">marine metagenome</name>
    <dbReference type="NCBI Taxonomy" id="408172"/>
    <lineage>
        <taxon>unclassified sequences</taxon>
        <taxon>metagenomes</taxon>
        <taxon>ecological metagenomes</taxon>
    </lineage>
</organism>
<reference evidence="1" key="1">
    <citation type="submission" date="2018-05" db="EMBL/GenBank/DDBJ databases">
        <authorList>
            <person name="Lanie J.A."/>
            <person name="Ng W.-L."/>
            <person name="Kazmierczak K.M."/>
            <person name="Andrzejewski T.M."/>
            <person name="Davidsen T.M."/>
            <person name="Wayne K.J."/>
            <person name="Tettelin H."/>
            <person name="Glass J.I."/>
            <person name="Rusch D."/>
            <person name="Podicherti R."/>
            <person name="Tsui H.-C.T."/>
            <person name="Winkler M.E."/>
        </authorList>
    </citation>
    <scope>NUCLEOTIDE SEQUENCE</scope>
</reference>
<gene>
    <name evidence="1" type="ORF">METZ01_LOCUS177805</name>
</gene>
<protein>
    <submittedName>
        <fullName evidence="1">Uncharacterized protein</fullName>
    </submittedName>
</protein>
<name>A0A382CH24_9ZZZZ</name>